<evidence type="ECO:0000313" key="1">
    <source>
        <dbReference type="EMBL" id="GLK75513.1"/>
    </source>
</evidence>
<evidence type="ECO:0000313" key="2">
    <source>
        <dbReference type="Proteomes" id="UP001143364"/>
    </source>
</evidence>
<dbReference type="RefSeq" id="WP_271203459.1">
    <property type="nucleotide sequence ID" value="NZ_BSFK01000005.1"/>
</dbReference>
<dbReference type="EMBL" id="BSFK01000005">
    <property type="protein sequence ID" value="GLK75513.1"/>
    <property type="molecule type" value="Genomic_DNA"/>
</dbReference>
<dbReference type="Proteomes" id="UP001143364">
    <property type="component" value="Unassembled WGS sequence"/>
</dbReference>
<dbReference type="AlphaFoldDB" id="A0A9W6JFV3"/>
<reference evidence="1" key="2">
    <citation type="submission" date="2023-01" db="EMBL/GenBank/DDBJ databases">
        <authorList>
            <person name="Sun Q."/>
            <person name="Evtushenko L."/>
        </authorList>
    </citation>
    <scope>NUCLEOTIDE SEQUENCE</scope>
    <source>
        <strain evidence="1">VKM B-2555</strain>
    </source>
</reference>
<organism evidence="1 2">
    <name type="scientific">Methylopila jiangsuensis</name>
    <dbReference type="NCBI Taxonomy" id="586230"/>
    <lineage>
        <taxon>Bacteria</taxon>
        <taxon>Pseudomonadati</taxon>
        <taxon>Pseudomonadota</taxon>
        <taxon>Alphaproteobacteria</taxon>
        <taxon>Hyphomicrobiales</taxon>
        <taxon>Methylopilaceae</taxon>
        <taxon>Methylopila</taxon>
    </lineage>
</organism>
<dbReference type="InterPro" id="IPR053838">
    <property type="entry name" value="DUF6925"/>
</dbReference>
<dbReference type="Pfam" id="PF21973">
    <property type="entry name" value="DUF6925"/>
    <property type="match status" value="1"/>
</dbReference>
<accession>A0A9W6JFV3</accession>
<proteinExistence type="predicted"/>
<sequence>MTDVVAVLEERLNCPDTHWHMGAFGVVAEFLRDADEPTAFPEGRGLAAATARGAIRLEPNDDLRPFAYEGAMSRAKSWSQHVALGLPRTACALNRRAVLTELGPDAAAVRDEDRDGVLFDLGLARLQMDALVRTRDSGLIDALRAAEGKSLFGDGIGVMGAIFRAQPHRVFVTRIGRIEVFQPIPMDGGSSPPGPHTHLLPKLMKTGRVHGANVPAPKGLVLCGGFAPPHPTRDPYGVPRAFDAARHARFQELLERFGDPRLLAVKRAARDGAADAALAPKTRHERAAARVGDMQRGFAVGAS</sequence>
<keyword evidence="2" id="KW-1185">Reference proteome</keyword>
<comment type="caution">
    <text evidence="1">The sequence shown here is derived from an EMBL/GenBank/DDBJ whole genome shotgun (WGS) entry which is preliminary data.</text>
</comment>
<name>A0A9W6JFV3_9HYPH</name>
<protein>
    <submittedName>
        <fullName evidence="1">Uncharacterized protein</fullName>
    </submittedName>
</protein>
<reference evidence="1" key="1">
    <citation type="journal article" date="2014" name="Int. J. Syst. Evol. Microbiol.">
        <title>Complete genome sequence of Corynebacterium casei LMG S-19264T (=DSM 44701T), isolated from a smear-ripened cheese.</title>
        <authorList>
            <consortium name="US DOE Joint Genome Institute (JGI-PGF)"/>
            <person name="Walter F."/>
            <person name="Albersmeier A."/>
            <person name="Kalinowski J."/>
            <person name="Ruckert C."/>
        </authorList>
    </citation>
    <scope>NUCLEOTIDE SEQUENCE</scope>
    <source>
        <strain evidence="1">VKM B-2555</strain>
    </source>
</reference>
<gene>
    <name evidence="1" type="ORF">GCM10008171_07670</name>
</gene>